<organism evidence="2 3">
    <name type="scientific">Kribbella voronezhensis</name>
    <dbReference type="NCBI Taxonomy" id="2512212"/>
    <lineage>
        <taxon>Bacteria</taxon>
        <taxon>Bacillati</taxon>
        <taxon>Actinomycetota</taxon>
        <taxon>Actinomycetes</taxon>
        <taxon>Propionibacteriales</taxon>
        <taxon>Kribbellaceae</taxon>
        <taxon>Kribbella</taxon>
    </lineage>
</organism>
<accession>A0A4R7TD64</accession>
<reference evidence="2 3" key="1">
    <citation type="submission" date="2019-03" db="EMBL/GenBank/DDBJ databases">
        <title>Genomic Encyclopedia of Type Strains, Phase III (KMG-III): the genomes of soil and plant-associated and newly described type strains.</title>
        <authorList>
            <person name="Whitman W."/>
        </authorList>
    </citation>
    <scope>NUCLEOTIDE SEQUENCE [LARGE SCALE GENOMIC DNA]</scope>
    <source>
        <strain evidence="2 3">VKM Ac-2575</strain>
    </source>
</reference>
<feature type="region of interest" description="Disordered" evidence="1">
    <location>
        <begin position="193"/>
        <end position="212"/>
    </location>
</feature>
<protein>
    <recommendedName>
        <fullName evidence="4">DUF4245 family protein</fullName>
    </recommendedName>
</protein>
<feature type="region of interest" description="Disordered" evidence="1">
    <location>
        <begin position="33"/>
        <end position="57"/>
    </location>
</feature>
<evidence type="ECO:0000313" key="2">
    <source>
        <dbReference type="EMBL" id="TDU89257.1"/>
    </source>
</evidence>
<evidence type="ECO:0000313" key="3">
    <source>
        <dbReference type="Proteomes" id="UP000295151"/>
    </source>
</evidence>
<dbReference type="AlphaFoldDB" id="A0A4R7TD64"/>
<proteinExistence type="predicted"/>
<dbReference type="EMBL" id="SOCE01000001">
    <property type="protein sequence ID" value="TDU89257.1"/>
    <property type="molecule type" value="Genomic_DNA"/>
</dbReference>
<name>A0A4R7TD64_9ACTN</name>
<dbReference type="RefSeq" id="WP_133979320.1">
    <property type="nucleotide sequence ID" value="NZ_SOCE01000001.1"/>
</dbReference>
<dbReference type="Proteomes" id="UP000295151">
    <property type="component" value="Unassembled WGS sequence"/>
</dbReference>
<dbReference type="OrthoDB" id="3821655at2"/>
<evidence type="ECO:0008006" key="4">
    <source>
        <dbReference type="Google" id="ProtNLM"/>
    </source>
</evidence>
<feature type="compositionally biased region" description="Low complexity" evidence="1">
    <location>
        <begin position="37"/>
        <end position="55"/>
    </location>
</feature>
<gene>
    <name evidence="2" type="ORF">EV138_2819</name>
</gene>
<comment type="caution">
    <text evidence="2">The sequence shown here is derived from an EMBL/GenBank/DDBJ whole genome shotgun (WGS) entry which is preliminary data.</text>
</comment>
<sequence>MLTPRHQALVATLAGMTVGVAVFGTVLAINRANGPDTPSQVVATPSTTPSTPGPTDGLKADSLTYVTQTFGTDKAPVTTEVPDGWTSIQTGARPKFVDPTGVWQIRFDTRGSKQTPDDLVTARANSIDEQDLNVLSRTDGTLIYTYVDKVRGPRMGLSRWIPADGGKRSAIEITVGGRPQDQEALKAVLDHATDTLQLPPQDAGEAGDTRPN</sequence>
<evidence type="ECO:0000256" key="1">
    <source>
        <dbReference type="SAM" id="MobiDB-lite"/>
    </source>
</evidence>
<keyword evidence="3" id="KW-1185">Reference proteome</keyword>